<dbReference type="KEGG" id="vg:19737978"/>
<dbReference type="EMBL" id="KJ801920">
    <property type="protein sequence ID" value="AID46733.1"/>
    <property type="molecule type" value="Genomic_DNA"/>
</dbReference>
<dbReference type="PROSITE" id="PS50088">
    <property type="entry name" value="ANK_REPEAT"/>
    <property type="match status" value="3"/>
</dbReference>
<dbReference type="Pfam" id="PF12796">
    <property type="entry name" value="Ank_2"/>
    <property type="match status" value="1"/>
</dbReference>
<feature type="repeat" description="ANK" evidence="3">
    <location>
        <begin position="133"/>
        <end position="165"/>
    </location>
</feature>
<keyword evidence="1" id="KW-0677">Repeat</keyword>
<sequence>MDRAELYNAIIFGELDVAKNLLDSYVNPNFTVNGCSPIMVATRLKDIEMIKLLMSYNTYPDYNYLEIESKFHEAVEEGDIAKVEELLNSGQYINNVLYKKGNTPLHLAVINKNLDMMRLLLARGADPDVPNTDRFTALHLAVMANYIEGIKLLLDYRAYTNLEDCYGCTPLVIAISKENTKVCRMLLDAGADVNYFSKRPCITAMCYAIQENRTDMVRMFLQRGADSNIVFTVMGEEYTTLEMICNMDTNPVSESVDMLIADIALRQYTNTISSAKGFARNMSVINSDSHLKYVFETCEIELGNIKSENIRNNNILDLCLKPSVKNLDENILARNSRKILDLYDNSTFYKYLLKELTDTASQRAEAIESAMQVIDGKFIGDETKWNYLPQEIKYNILEYISNKDLDVSSMN</sequence>
<evidence type="ECO:0000313" key="5">
    <source>
        <dbReference type="EMBL" id="AID46733.1"/>
    </source>
</evidence>
<reference evidence="5 6" key="1">
    <citation type="journal article" date="2014" name="BMC Genomics">
        <title>The complete genome sequences of poxviruses isolated from a penguin and a pigeon in South Africa and comparison to other sequenced avipoxviruses.</title>
        <authorList>
            <person name="Offerman K."/>
            <person name="Carulei O."/>
            <person name="van der Walt A.P."/>
            <person name="Douglass N."/>
            <person name="Williamson A.L."/>
        </authorList>
    </citation>
    <scope>NUCLEOTIDE SEQUENCE [LARGE SCALE GENOMIC DNA]</scope>
    <source>
        <strain evidence="5">FeP2</strain>
    </source>
</reference>
<dbReference type="InterPro" id="IPR002110">
    <property type="entry name" value="Ankyrin_rpt"/>
</dbReference>
<evidence type="ECO:0000259" key="4">
    <source>
        <dbReference type="Pfam" id="PF09372"/>
    </source>
</evidence>
<dbReference type="Pfam" id="PF09372">
    <property type="entry name" value="PRANC"/>
    <property type="match status" value="1"/>
</dbReference>
<dbReference type="Pfam" id="PF00023">
    <property type="entry name" value="Ank"/>
    <property type="match status" value="1"/>
</dbReference>
<dbReference type="PANTHER" id="PTHR24161:SF85">
    <property type="entry name" value="PALMITOYLTRANSFERASE HIP14"/>
    <property type="match status" value="1"/>
</dbReference>
<feature type="repeat" description="ANK" evidence="3">
    <location>
        <begin position="100"/>
        <end position="132"/>
    </location>
</feature>
<evidence type="ECO:0000313" key="6">
    <source>
        <dbReference type="Proteomes" id="UP000101521"/>
    </source>
</evidence>
<dbReference type="Proteomes" id="UP000101521">
    <property type="component" value="Segment"/>
</dbReference>
<keyword evidence="2 3" id="KW-0040">ANK repeat</keyword>
<evidence type="ECO:0000256" key="2">
    <source>
        <dbReference type="ARBA" id="ARBA00023043"/>
    </source>
</evidence>
<protein>
    <submittedName>
        <fullName evidence="5">Ankyrin repeat protein</fullName>
    </submittedName>
</protein>
<dbReference type="RefSeq" id="YP_009046457.1">
    <property type="nucleotide sequence ID" value="NC_024447.1"/>
</dbReference>
<name>A0A068EHA1_9POXV</name>
<dbReference type="GeneID" id="19737978"/>
<dbReference type="Gene3D" id="1.25.40.20">
    <property type="entry name" value="Ankyrin repeat-containing domain"/>
    <property type="match status" value="2"/>
</dbReference>
<dbReference type="PROSITE" id="PS50297">
    <property type="entry name" value="ANK_REP_REGION"/>
    <property type="match status" value="3"/>
</dbReference>
<dbReference type="PANTHER" id="PTHR24161">
    <property type="entry name" value="ANK_REP_REGION DOMAIN-CONTAINING PROTEIN-RELATED"/>
    <property type="match status" value="1"/>
</dbReference>
<dbReference type="SMART" id="SM00248">
    <property type="entry name" value="ANK"/>
    <property type="match status" value="7"/>
</dbReference>
<feature type="repeat" description="ANK" evidence="3">
    <location>
        <begin position="166"/>
        <end position="198"/>
    </location>
</feature>
<feature type="domain" description="PRANC" evidence="4">
    <location>
        <begin position="311"/>
        <end position="406"/>
    </location>
</feature>
<proteinExistence type="predicted"/>
<evidence type="ECO:0000256" key="3">
    <source>
        <dbReference type="PROSITE-ProRule" id="PRU00023"/>
    </source>
</evidence>
<evidence type="ECO:0000256" key="1">
    <source>
        <dbReference type="ARBA" id="ARBA00022737"/>
    </source>
</evidence>
<dbReference type="SUPFAM" id="SSF48403">
    <property type="entry name" value="Ankyrin repeat"/>
    <property type="match status" value="1"/>
</dbReference>
<organism evidence="5 6">
    <name type="scientific">Pigeonpox virus</name>
    <dbReference type="NCBI Taxonomy" id="10264"/>
    <lineage>
        <taxon>Viruses</taxon>
        <taxon>Varidnaviria</taxon>
        <taxon>Bamfordvirae</taxon>
        <taxon>Nucleocytoviricota</taxon>
        <taxon>Pokkesviricetes</taxon>
        <taxon>Chitovirales</taxon>
        <taxon>Poxviridae</taxon>
        <taxon>Chordopoxvirinae</taxon>
        <taxon>Avipoxvirus</taxon>
        <taxon>Avipoxvirus pigeonpox</taxon>
    </lineage>
</organism>
<dbReference type="InterPro" id="IPR018272">
    <property type="entry name" value="PRANC_domain"/>
</dbReference>
<gene>
    <name evidence="5" type="ORF">fep_244</name>
</gene>
<keyword evidence="6" id="KW-1185">Reference proteome</keyword>
<accession>A0A068EHA1</accession>
<dbReference type="PRINTS" id="PR01415">
    <property type="entry name" value="ANKYRIN"/>
</dbReference>
<dbReference type="InterPro" id="IPR036770">
    <property type="entry name" value="Ankyrin_rpt-contain_sf"/>
</dbReference>